<gene>
    <name evidence="2" type="ORF">HHI36_015812</name>
</gene>
<proteinExistence type="predicted"/>
<protein>
    <submittedName>
        <fullName evidence="2">Uncharacterized protein</fullName>
    </submittedName>
</protein>
<evidence type="ECO:0000313" key="3">
    <source>
        <dbReference type="Proteomes" id="UP001516400"/>
    </source>
</evidence>
<feature type="transmembrane region" description="Helical" evidence="1">
    <location>
        <begin position="39"/>
        <end position="61"/>
    </location>
</feature>
<keyword evidence="1" id="KW-1133">Transmembrane helix</keyword>
<keyword evidence="1" id="KW-0812">Transmembrane</keyword>
<organism evidence="2 3">
    <name type="scientific">Cryptolaemus montrouzieri</name>
    <dbReference type="NCBI Taxonomy" id="559131"/>
    <lineage>
        <taxon>Eukaryota</taxon>
        <taxon>Metazoa</taxon>
        <taxon>Ecdysozoa</taxon>
        <taxon>Arthropoda</taxon>
        <taxon>Hexapoda</taxon>
        <taxon>Insecta</taxon>
        <taxon>Pterygota</taxon>
        <taxon>Neoptera</taxon>
        <taxon>Endopterygota</taxon>
        <taxon>Coleoptera</taxon>
        <taxon>Polyphaga</taxon>
        <taxon>Cucujiformia</taxon>
        <taxon>Coccinelloidea</taxon>
        <taxon>Coccinellidae</taxon>
        <taxon>Scymninae</taxon>
        <taxon>Scymnini</taxon>
        <taxon>Cryptolaemus</taxon>
    </lineage>
</organism>
<dbReference type="Proteomes" id="UP001516400">
    <property type="component" value="Unassembled WGS sequence"/>
</dbReference>
<reference evidence="2 3" key="1">
    <citation type="journal article" date="2021" name="BMC Biol.">
        <title>Horizontally acquired antibacterial genes associated with adaptive radiation of ladybird beetles.</title>
        <authorList>
            <person name="Li H.S."/>
            <person name="Tang X.F."/>
            <person name="Huang Y.H."/>
            <person name="Xu Z.Y."/>
            <person name="Chen M.L."/>
            <person name="Du X.Y."/>
            <person name="Qiu B.Y."/>
            <person name="Chen P.T."/>
            <person name="Zhang W."/>
            <person name="Slipinski A."/>
            <person name="Escalona H.E."/>
            <person name="Waterhouse R.M."/>
            <person name="Zwick A."/>
            <person name="Pang H."/>
        </authorList>
    </citation>
    <scope>NUCLEOTIDE SEQUENCE [LARGE SCALE GENOMIC DNA]</scope>
    <source>
        <strain evidence="2">SYSU2018</strain>
    </source>
</reference>
<name>A0ABD2N7F0_9CUCU</name>
<dbReference type="EMBL" id="JABFTP020000062">
    <property type="protein sequence ID" value="KAL3274424.1"/>
    <property type="molecule type" value="Genomic_DNA"/>
</dbReference>
<evidence type="ECO:0000256" key="1">
    <source>
        <dbReference type="SAM" id="Phobius"/>
    </source>
</evidence>
<accession>A0ABD2N7F0</accession>
<evidence type="ECO:0000313" key="2">
    <source>
        <dbReference type="EMBL" id="KAL3274424.1"/>
    </source>
</evidence>
<comment type="caution">
    <text evidence="2">The sequence shown here is derived from an EMBL/GenBank/DDBJ whole genome shotgun (WGS) entry which is preliminary data.</text>
</comment>
<keyword evidence="1" id="KW-0472">Membrane</keyword>
<keyword evidence="3" id="KW-1185">Reference proteome</keyword>
<sequence length="117" mass="14075">MAISMDFFSEHFLMERSQKQNSKNITEIRITSTRLVTQILHLLTEFSAVFFFLFRIIYLSVFKRFIRDKIMFKSFENFNIILFPDFSFPFPLNFEISLSTLRNLITIQELDKKVDNN</sequence>
<dbReference type="AlphaFoldDB" id="A0ABD2N7F0"/>